<dbReference type="EMBL" id="NQIK02000006">
    <property type="protein sequence ID" value="KAF7569172.1"/>
    <property type="molecule type" value="Genomic_DNA"/>
</dbReference>
<protein>
    <submittedName>
        <fullName evidence="4">Lipocalin domain containing protein</fullName>
    </submittedName>
    <submittedName>
        <fullName evidence="3">Lipocalin-5 domain containing protein</fullName>
    </submittedName>
</protein>
<dbReference type="Pfam" id="PF13924">
    <property type="entry name" value="Lipocalin_5"/>
    <property type="match status" value="1"/>
</dbReference>
<name>A0A2W1GR45_9PLEO</name>
<evidence type="ECO:0000256" key="1">
    <source>
        <dbReference type="SAM" id="SignalP"/>
    </source>
</evidence>
<keyword evidence="6" id="KW-1185">Reference proteome</keyword>
<dbReference type="OMA" id="KHSIGYS"/>
<dbReference type="AlphaFoldDB" id="A0A2W1GR45"/>
<organism evidence="4 6">
    <name type="scientific">Pyrenophora tritici-repentis</name>
    <dbReference type="NCBI Taxonomy" id="45151"/>
    <lineage>
        <taxon>Eukaryota</taxon>
        <taxon>Fungi</taxon>
        <taxon>Dikarya</taxon>
        <taxon>Ascomycota</taxon>
        <taxon>Pezizomycotina</taxon>
        <taxon>Dothideomycetes</taxon>
        <taxon>Pleosporomycetidae</taxon>
        <taxon>Pleosporales</taxon>
        <taxon>Pleosporineae</taxon>
        <taxon>Pleosporaceae</taxon>
        <taxon>Pyrenophora</taxon>
    </lineage>
</organism>
<dbReference type="Proteomes" id="UP000245464">
    <property type="component" value="Chromosome 6"/>
</dbReference>
<evidence type="ECO:0000259" key="2">
    <source>
        <dbReference type="Pfam" id="PF13924"/>
    </source>
</evidence>
<reference evidence="6" key="4">
    <citation type="journal article" date="2022" name="Microb. Genom.">
        <title>A global pangenome for the wheat fungal pathogen Pyrenophora tritici-repentis and prediction of effector protein structural homology.</title>
        <authorList>
            <person name="Moolhuijzen P.M."/>
            <person name="See P.T."/>
            <person name="Shi G."/>
            <person name="Powell H.R."/>
            <person name="Cockram J."/>
            <person name="Jorgensen L.N."/>
            <person name="Benslimane H."/>
            <person name="Strelkov S.E."/>
            <person name="Turner J."/>
            <person name="Liu Z."/>
            <person name="Moffat C.S."/>
        </authorList>
    </citation>
    <scope>NUCLEOTIDE SEQUENCE [LARGE SCALE GENOMIC DNA]</scope>
</reference>
<comment type="caution">
    <text evidence="4">The sequence shown here is derived from an EMBL/GenBank/DDBJ whole genome shotgun (WGS) entry which is preliminary data.</text>
</comment>
<feature type="signal peptide" evidence="1">
    <location>
        <begin position="1"/>
        <end position="22"/>
    </location>
</feature>
<evidence type="ECO:0000313" key="3">
    <source>
        <dbReference type="EMBL" id="KAF7569172.1"/>
    </source>
</evidence>
<accession>A0A2W1GR45</accession>
<dbReference type="Proteomes" id="UP000249757">
    <property type="component" value="Unassembled WGS sequence"/>
</dbReference>
<keyword evidence="1" id="KW-0732">Signal</keyword>
<evidence type="ECO:0000313" key="6">
    <source>
        <dbReference type="Proteomes" id="UP000249757"/>
    </source>
</evidence>
<feature type="domain" description="Lipocalin-like" evidence="2">
    <location>
        <begin position="38"/>
        <end position="188"/>
    </location>
</feature>
<gene>
    <name evidence="4" type="ORF">Ptr86124_010140</name>
    <name evidence="3" type="ORF">PtrM4_115870</name>
</gene>
<reference evidence="4" key="3">
    <citation type="journal article" date="2022" name="bioRxiv">
        <title>A global pangenome for the wheat fungal pathogen Pyrenophora tritici-repentis and prediction of effector protein structural homology.</title>
        <authorList>
            <person name="Moolhuijzen P."/>
            <person name="See P.T."/>
            <person name="Shi G."/>
            <person name="Powell H.R."/>
            <person name="Cockram J."/>
            <person name="Jorgensen L.N."/>
            <person name="Benslimane H."/>
            <person name="Strelkov S.E."/>
            <person name="Turner J."/>
            <person name="Liu Z."/>
            <person name="Moffat C.S."/>
        </authorList>
    </citation>
    <scope>NUCLEOTIDE SEQUENCE</scope>
    <source>
        <strain evidence="4">86-124</strain>
    </source>
</reference>
<dbReference type="EMBL" id="NRDI02000015">
    <property type="protein sequence ID" value="KAI1511019.1"/>
    <property type="molecule type" value="Genomic_DNA"/>
</dbReference>
<evidence type="ECO:0000313" key="4">
    <source>
        <dbReference type="EMBL" id="KAI1511019.1"/>
    </source>
</evidence>
<feature type="chain" id="PRO_5042701242" evidence="1">
    <location>
        <begin position="23"/>
        <end position="189"/>
    </location>
</feature>
<dbReference type="InterPro" id="IPR024311">
    <property type="entry name" value="Lipocalin-like"/>
</dbReference>
<dbReference type="OrthoDB" id="3904217at2759"/>
<reference evidence="4" key="2">
    <citation type="submission" date="2021-05" db="EMBL/GenBank/DDBJ databases">
        <authorList>
            <person name="Moolhuijzen P.M."/>
            <person name="Moffat C.S."/>
        </authorList>
    </citation>
    <scope>NUCLEOTIDE SEQUENCE</scope>
    <source>
        <strain evidence="4">86-124</strain>
    </source>
</reference>
<proteinExistence type="predicted"/>
<reference evidence="3 5" key="1">
    <citation type="journal article" date="2018" name="BMC Genomics">
        <title>Comparative genomics of the wheat fungal pathogen Pyrenophora tritici-repentis reveals chromosomal variations and genome plasticity.</title>
        <authorList>
            <person name="Moolhuijzen P."/>
            <person name="See P.T."/>
            <person name="Hane J.K."/>
            <person name="Shi G."/>
            <person name="Liu Z."/>
            <person name="Oliver R.P."/>
            <person name="Moffat C.S."/>
        </authorList>
    </citation>
    <scope>NUCLEOTIDE SEQUENCE [LARGE SCALE GENOMIC DNA]</scope>
    <source>
        <strain evidence="3">M4</strain>
    </source>
</reference>
<sequence>MHMTTPIVALTSLASAVSCSAAAKQSSQESTILATLAGTYSLMNTSSTFNNVPVPDSTYGKNPVGLLIYTAAGFMSATITATEPEFRPNVSFPFKPNETDAQWAQVGRHSIGYAGPLSVNMELPANGTSGQVFHGPLTVANVPTMVGDRQRRNYTVIDRMEEGKVVKYLRIGSERGGGNRGFLWWKKID</sequence>
<evidence type="ECO:0000313" key="5">
    <source>
        <dbReference type="Proteomes" id="UP000245464"/>
    </source>
</evidence>